<proteinExistence type="predicted"/>
<protein>
    <recommendedName>
        <fullName evidence="3">General secretion pathway protein GspM</fullName>
    </recommendedName>
</protein>
<reference evidence="1" key="1">
    <citation type="submission" date="2023-02" db="EMBL/GenBank/DDBJ databases">
        <title>Description of Roseinatronobacter alkalisoli sp. nov., an alkaliphilic bacerium isolated from soda soil.</title>
        <authorList>
            <person name="Wei W."/>
        </authorList>
    </citation>
    <scope>NUCLEOTIDE SEQUENCE</scope>
    <source>
        <strain evidence="1">HJB301</strain>
    </source>
</reference>
<accession>A0ABT5TF20</accession>
<keyword evidence="2" id="KW-1185">Reference proteome</keyword>
<evidence type="ECO:0008006" key="3">
    <source>
        <dbReference type="Google" id="ProtNLM"/>
    </source>
</evidence>
<evidence type="ECO:0000313" key="1">
    <source>
        <dbReference type="EMBL" id="MDD7973710.1"/>
    </source>
</evidence>
<gene>
    <name evidence="1" type="ORF">PUT78_21855</name>
</gene>
<name>A0ABT5TF20_9RHOB</name>
<dbReference type="Proteomes" id="UP001431784">
    <property type="component" value="Unassembled WGS sequence"/>
</dbReference>
<dbReference type="EMBL" id="JAQZSM010000050">
    <property type="protein sequence ID" value="MDD7973710.1"/>
    <property type="molecule type" value="Genomic_DNA"/>
</dbReference>
<evidence type="ECO:0000313" key="2">
    <source>
        <dbReference type="Proteomes" id="UP001431784"/>
    </source>
</evidence>
<dbReference type="RefSeq" id="WP_274354371.1">
    <property type="nucleotide sequence ID" value="NZ_JAQZSM010000050.1"/>
</dbReference>
<sequence>MNRLLYLGGLAAIAFAAFLLATVVGTRGYSGVARLTAELDRAREQEERLLASAAETLQGDRSLTVPDYLVWKGSDTAEIELELQQTLLDIASLSRMTVLNFGTGRLDSNQPLAEMTYGLELEGGHEELVTLLNLIEDHEPQFSIAELWLRPYPRDPYDTVARLSVRLRLLVLTH</sequence>
<comment type="caution">
    <text evidence="1">The sequence shown here is derived from an EMBL/GenBank/DDBJ whole genome shotgun (WGS) entry which is preliminary data.</text>
</comment>
<organism evidence="1 2">
    <name type="scientific">Roseinatronobacter alkalisoli</name>
    <dbReference type="NCBI Taxonomy" id="3028235"/>
    <lineage>
        <taxon>Bacteria</taxon>
        <taxon>Pseudomonadati</taxon>
        <taxon>Pseudomonadota</taxon>
        <taxon>Alphaproteobacteria</taxon>
        <taxon>Rhodobacterales</taxon>
        <taxon>Paracoccaceae</taxon>
        <taxon>Roseinatronobacter</taxon>
    </lineage>
</organism>